<proteinExistence type="inferred from homology"/>
<dbReference type="RefSeq" id="WP_183413439.1">
    <property type="nucleotide sequence ID" value="NZ_JACHYB010000001.1"/>
</dbReference>
<dbReference type="Pfam" id="PF00425">
    <property type="entry name" value="Chorismate_bind"/>
    <property type="match status" value="1"/>
</dbReference>
<evidence type="ECO:0000256" key="1">
    <source>
        <dbReference type="ARBA" id="ARBA00000799"/>
    </source>
</evidence>
<evidence type="ECO:0000313" key="8">
    <source>
        <dbReference type="Proteomes" id="UP000544222"/>
    </source>
</evidence>
<dbReference type="AlphaFoldDB" id="A0A7W5DRH5"/>
<evidence type="ECO:0000256" key="2">
    <source>
        <dbReference type="ARBA" id="ARBA00005297"/>
    </source>
</evidence>
<dbReference type="SUPFAM" id="SSF56322">
    <property type="entry name" value="ADC synthase"/>
    <property type="match status" value="1"/>
</dbReference>
<dbReference type="EC" id="5.4.4.2" evidence="3"/>
<dbReference type="Gene3D" id="3.60.120.10">
    <property type="entry name" value="Anthranilate synthase"/>
    <property type="match status" value="1"/>
</dbReference>
<feature type="domain" description="Chorismate-utilising enzyme C-terminal" evidence="6">
    <location>
        <begin position="117"/>
        <end position="363"/>
    </location>
</feature>
<sequence>MNFLQLHIDTIDQLIGKELGIALYRLPGSEEPTLLLSFLNQIEQQDDYAALNDVEGFVMAPFYCNALHPVLVLHPEVIISGIKNMETFLQSDAMKRWVALPQSHSAESACQAIDSEKKAYEISFQRFLQALTLKEADKLVLSRYHVESRSENIKPTETFLKACNRYPDAFVYLCYTPVSGLWLGSTPEMLLSGVAPHFHTVALAGTKPAAIDGKVVRWDTKNRQEQQWVVTYLKELFSDLEIEWHENQTHTIKAGNVIHLKTSFDFEFSQYNHLGDLLKKLHPTPAVCGFPKEKAYRFIVDNEGYNRKYYSGFVGVLSKNDQTNLYVNLRCMEWTRHQTILYAGGGLLVSSQLHKEWKETEDKLQTMLNILHDEAN</sequence>
<accession>A0A7W5DRH5</accession>
<organism evidence="7 8">
    <name type="scientific">Microbacter margulisiae</name>
    <dbReference type="NCBI Taxonomy" id="1350067"/>
    <lineage>
        <taxon>Bacteria</taxon>
        <taxon>Pseudomonadati</taxon>
        <taxon>Bacteroidota</taxon>
        <taxon>Bacteroidia</taxon>
        <taxon>Bacteroidales</taxon>
        <taxon>Porphyromonadaceae</taxon>
        <taxon>Microbacter</taxon>
    </lineage>
</organism>
<dbReference type="PANTHER" id="PTHR42839:SF2">
    <property type="entry name" value="ISOCHORISMATE SYNTHASE ENTC"/>
    <property type="match status" value="1"/>
</dbReference>
<dbReference type="InterPro" id="IPR005801">
    <property type="entry name" value="ADC_synthase"/>
</dbReference>
<protein>
    <recommendedName>
        <fullName evidence="3">isochorismate synthase</fullName>
        <ecNumber evidence="3">5.4.4.2</ecNumber>
    </recommendedName>
    <alternativeName>
        <fullName evidence="5">Isochorismate mutase</fullName>
    </alternativeName>
</protein>
<comment type="catalytic activity">
    <reaction evidence="1">
        <text>chorismate = isochorismate</text>
        <dbReference type="Rhea" id="RHEA:18985"/>
        <dbReference type="ChEBI" id="CHEBI:29748"/>
        <dbReference type="ChEBI" id="CHEBI:29780"/>
        <dbReference type="EC" id="5.4.4.2"/>
    </reaction>
</comment>
<dbReference type="EMBL" id="JACHYB010000001">
    <property type="protein sequence ID" value="MBB3187706.1"/>
    <property type="molecule type" value="Genomic_DNA"/>
</dbReference>
<evidence type="ECO:0000313" key="7">
    <source>
        <dbReference type="EMBL" id="MBB3187706.1"/>
    </source>
</evidence>
<dbReference type="Proteomes" id="UP000544222">
    <property type="component" value="Unassembled WGS sequence"/>
</dbReference>
<dbReference type="PANTHER" id="PTHR42839">
    <property type="entry name" value="ISOCHORISMATE SYNTHASE ENTC"/>
    <property type="match status" value="1"/>
</dbReference>
<dbReference type="NCBIfam" id="TIGR00543">
    <property type="entry name" value="isochor_syn"/>
    <property type="match status" value="1"/>
</dbReference>
<dbReference type="InterPro" id="IPR004561">
    <property type="entry name" value="IsoChor_synthase"/>
</dbReference>
<evidence type="ECO:0000259" key="6">
    <source>
        <dbReference type="Pfam" id="PF00425"/>
    </source>
</evidence>
<comment type="similarity">
    <text evidence="2">Belongs to the isochorismate synthase family.</text>
</comment>
<dbReference type="InterPro" id="IPR015890">
    <property type="entry name" value="Chorismate_C"/>
</dbReference>
<reference evidence="7 8" key="1">
    <citation type="submission" date="2020-08" db="EMBL/GenBank/DDBJ databases">
        <title>Genomic Encyclopedia of Type Strains, Phase IV (KMG-IV): sequencing the most valuable type-strain genomes for metagenomic binning, comparative biology and taxonomic classification.</title>
        <authorList>
            <person name="Goeker M."/>
        </authorList>
    </citation>
    <scope>NUCLEOTIDE SEQUENCE [LARGE SCALE GENOMIC DNA]</scope>
    <source>
        <strain evidence="7 8">DSM 27471</strain>
    </source>
</reference>
<dbReference type="GO" id="GO:0008909">
    <property type="term" value="F:isochorismate synthase activity"/>
    <property type="evidence" value="ECO:0007669"/>
    <property type="project" value="UniProtKB-EC"/>
</dbReference>
<gene>
    <name evidence="7" type="ORF">FHX64_001869</name>
</gene>
<evidence type="ECO:0000256" key="4">
    <source>
        <dbReference type="ARBA" id="ARBA00023235"/>
    </source>
</evidence>
<evidence type="ECO:0000256" key="3">
    <source>
        <dbReference type="ARBA" id="ARBA00012824"/>
    </source>
</evidence>
<keyword evidence="8" id="KW-1185">Reference proteome</keyword>
<comment type="caution">
    <text evidence="7">The sequence shown here is derived from an EMBL/GenBank/DDBJ whole genome shotgun (WGS) entry which is preliminary data.</text>
</comment>
<name>A0A7W5DRH5_9PORP</name>
<evidence type="ECO:0000256" key="5">
    <source>
        <dbReference type="ARBA" id="ARBA00041564"/>
    </source>
</evidence>
<keyword evidence="4 7" id="KW-0413">Isomerase</keyword>